<feature type="compositionally biased region" description="Basic and acidic residues" evidence="2">
    <location>
        <begin position="347"/>
        <end position="359"/>
    </location>
</feature>
<dbReference type="AlphaFoldDB" id="A0A381Q9U6"/>
<protein>
    <recommendedName>
        <fullName evidence="3">SbsA Ig-like domain-containing protein</fullName>
    </recommendedName>
</protein>
<name>A0A381Q9U6_9ZZZZ</name>
<evidence type="ECO:0000256" key="1">
    <source>
        <dbReference type="ARBA" id="ARBA00022729"/>
    </source>
</evidence>
<reference evidence="4" key="1">
    <citation type="submission" date="2018-05" db="EMBL/GenBank/DDBJ databases">
        <authorList>
            <person name="Lanie J.A."/>
            <person name="Ng W.-L."/>
            <person name="Kazmierczak K.M."/>
            <person name="Andrzejewski T.M."/>
            <person name="Davidsen T.M."/>
            <person name="Wayne K.J."/>
            <person name="Tettelin H."/>
            <person name="Glass J.I."/>
            <person name="Rusch D."/>
            <person name="Podicherti R."/>
            <person name="Tsui H.-C.T."/>
            <person name="Winkler M.E."/>
        </authorList>
    </citation>
    <scope>NUCLEOTIDE SEQUENCE</scope>
</reference>
<organism evidence="4">
    <name type="scientific">marine metagenome</name>
    <dbReference type="NCBI Taxonomy" id="408172"/>
    <lineage>
        <taxon>unclassified sequences</taxon>
        <taxon>metagenomes</taxon>
        <taxon>ecological metagenomes</taxon>
    </lineage>
</organism>
<sequence length="463" mass="48884">VSAAVGIAFASSCAQQGAPPGGPEDLRPPIVVRTVPDTFELLGTLDGLIRFEFDERISERSSSGTLDNAVIISPRSGELVVGHDSRSLTIELVDGFRPGLVYRVTLLPVVRDLFGNQMRDPFELVFSTGGETVPTTLAGIAWDRITGSGVNDYQVWATSLDDDSIVHVAVTDNQGVYAFRYIPGASYEITAFDDRNADAVLDMMEIQGSRRLSIENGDTVFLNFPVLQPDTTPATLVTASALDSVTLLLEFDDYLDPALVLGTIGLTVTSEDSTVVVVDSILHEHDYLAYVSMVMDSLVVLDSLDAVSQAAAMAAAIAAESDTTITDSIASDVGVSQDDPEILEDIEPVRRRGPPDLEGRSASPSSRGVGPNSVGGRQGSGPDGEQLPARRIILLLGNSVLPDITYNVVINDLENLYGVPLGGGETSFFVAPAGIADTADVSDSILVPDTGVVDTVAAEVGTR</sequence>
<keyword evidence="1" id="KW-0732">Signal</keyword>
<accession>A0A381Q9U6</accession>
<feature type="region of interest" description="Disordered" evidence="2">
    <location>
        <begin position="336"/>
        <end position="384"/>
    </location>
</feature>
<dbReference type="EMBL" id="UINC01001252">
    <property type="protein sequence ID" value="SUZ75624.1"/>
    <property type="molecule type" value="Genomic_DNA"/>
</dbReference>
<dbReference type="InterPro" id="IPR032812">
    <property type="entry name" value="SbsA_Ig"/>
</dbReference>
<feature type="non-terminal residue" evidence="4">
    <location>
        <position position="1"/>
    </location>
</feature>
<feature type="domain" description="SbsA Ig-like" evidence="3">
    <location>
        <begin position="27"/>
        <end position="128"/>
    </location>
</feature>
<proteinExistence type="predicted"/>
<dbReference type="SUPFAM" id="SSF49478">
    <property type="entry name" value="Cna protein B-type domain"/>
    <property type="match status" value="1"/>
</dbReference>
<gene>
    <name evidence="4" type="ORF">METZ01_LOCUS28478</name>
</gene>
<evidence type="ECO:0000256" key="2">
    <source>
        <dbReference type="SAM" id="MobiDB-lite"/>
    </source>
</evidence>
<evidence type="ECO:0000259" key="3">
    <source>
        <dbReference type="Pfam" id="PF13205"/>
    </source>
</evidence>
<evidence type="ECO:0000313" key="4">
    <source>
        <dbReference type="EMBL" id="SUZ75624.1"/>
    </source>
</evidence>
<dbReference type="Pfam" id="PF13205">
    <property type="entry name" value="Big_5"/>
    <property type="match status" value="1"/>
</dbReference>